<dbReference type="GO" id="GO:0016020">
    <property type="term" value="C:membrane"/>
    <property type="evidence" value="ECO:0007669"/>
    <property type="project" value="UniProtKB-SubCell"/>
</dbReference>
<dbReference type="InterPro" id="IPR005018">
    <property type="entry name" value="DOMON_domain"/>
</dbReference>
<dbReference type="PROSITE" id="PS50836">
    <property type="entry name" value="DOMON"/>
    <property type="match status" value="1"/>
</dbReference>
<name>A0A7M7J6H2_VARDE</name>
<dbReference type="Pfam" id="PF02014">
    <property type="entry name" value="Reeler"/>
    <property type="match status" value="1"/>
</dbReference>
<evidence type="ECO:0000256" key="13">
    <source>
        <dbReference type="ARBA" id="ARBA00022982"/>
    </source>
</evidence>
<sequence>MVPISAVVALVLFLAFVQLADTYPSGAPPNTCLTLLPHHSGDPQSKPSPYRIEVNSRGNEVQIDLVGNESFRGFLLNARLASDHQTVVPGTFSSSLDPNAKTLDCLGERASGLTHADSNDKSAVRAVWTPPAGFSGRVIFMGTVVKTFDQFWSDLRSSEVAAHGSGAPRQRPRIPDSVYDKCGRSEGCFGLPVNCIAQRKCDVVLGYTEEPSYGYFFQMISLAGTNKYVAAGLSFDNLMGDDAVVECIDVNGSLDIRESLNKIVGKRKVNEVQPLSNIQKIAQSLTNGVHICQWRRPYVSTVMSRTYDLRDRFYVLLAVGSVRDDGEKRHHDSAIASSSAVDFSAIRVERGDNAHVWVQGHATLMIVAWLFTASLGMMLARHYKNVWENKMPCGVKMWFACHRVFMVLTLLLSLAGVAVMFYRFGIFTPETGWHPIFGLICVALCICQPIMALFRCHPGTKRRPLFNWVHWFVGNTAQITGVVAIFLVVDLPKAELQNVHWFIWLIVAFVVFHVLVHLILQIHGFSVDKRVSTVPDIQLQTIGFNNTTVMSSPAALVETKNSPGSDFQRFVLGIYIIGLLFIAGAMVVVIWLTGSDLL</sequence>
<feature type="transmembrane region" description="Helical" evidence="19">
    <location>
        <begin position="570"/>
        <end position="592"/>
    </location>
</feature>
<evidence type="ECO:0000256" key="20">
    <source>
        <dbReference type="SAM" id="SignalP"/>
    </source>
</evidence>
<evidence type="ECO:0000256" key="15">
    <source>
        <dbReference type="ARBA" id="ARBA00023004"/>
    </source>
</evidence>
<evidence type="ECO:0000256" key="2">
    <source>
        <dbReference type="ARBA" id="ARBA00004141"/>
    </source>
</evidence>
<dbReference type="InterPro" id="IPR006593">
    <property type="entry name" value="Cyt_b561/ferric_Rdtase_TM"/>
</dbReference>
<accession>A0A7M7J6H2</accession>
<dbReference type="Pfam" id="PF03188">
    <property type="entry name" value="Cytochrom_B561"/>
    <property type="match status" value="1"/>
</dbReference>
<dbReference type="InParanoid" id="A0A7M7J6H2"/>
<feature type="transmembrane region" description="Helical" evidence="19">
    <location>
        <begin position="436"/>
        <end position="456"/>
    </location>
</feature>
<evidence type="ECO:0000256" key="18">
    <source>
        <dbReference type="ARBA" id="ARBA00023180"/>
    </source>
</evidence>
<dbReference type="PROSITE" id="PS51019">
    <property type="entry name" value="REELIN"/>
    <property type="match status" value="1"/>
</dbReference>
<evidence type="ECO:0000256" key="3">
    <source>
        <dbReference type="ARBA" id="ARBA00004613"/>
    </source>
</evidence>
<evidence type="ECO:0000256" key="19">
    <source>
        <dbReference type="SAM" id="Phobius"/>
    </source>
</evidence>
<evidence type="ECO:0000256" key="16">
    <source>
        <dbReference type="ARBA" id="ARBA00023022"/>
    </source>
</evidence>
<keyword evidence="17 19" id="KW-0472">Membrane</keyword>
<dbReference type="RefSeq" id="XP_022647507.1">
    <property type="nucleotide sequence ID" value="XM_022791772.1"/>
</dbReference>
<dbReference type="EnsemblMetazoa" id="XM_022791772">
    <property type="protein sequence ID" value="XP_022647507"/>
    <property type="gene ID" value="LOC111244546"/>
</dbReference>
<dbReference type="KEGG" id="vde:111244546"/>
<feature type="domain" description="Cytochrome b561" evidence="22">
    <location>
        <begin position="325"/>
        <end position="526"/>
    </location>
</feature>
<evidence type="ECO:0000256" key="12">
    <source>
        <dbReference type="ARBA" id="ARBA00022859"/>
    </source>
</evidence>
<dbReference type="EnsemblMetazoa" id="XM_022791774">
    <property type="protein sequence ID" value="XP_022647509"/>
    <property type="gene ID" value="LOC111244546"/>
</dbReference>
<evidence type="ECO:0000256" key="5">
    <source>
        <dbReference type="ARBA" id="ARBA00009195"/>
    </source>
</evidence>
<evidence type="ECO:0000259" key="21">
    <source>
        <dbReference type="PROSITE" id="PS50836"/>
    </source>
</evidence>
<keyword evidence="7" id="KW-0964">Secreted</keyword>
<evidence type="ECO:0000313" key="24">
    <source>
        <dbReference type="EnsemblMetazoa" id="XP_022647508"/>
    </source>
</evidence>
<keyword evidence="15" id="KW-0408">Iron</keyword>
<dbReference type="AlphaFoldDB" id="A0A7M7J6H2"/>
<keyword evidence="6" id="KW-0813">Transport</keyword>
<proteinExistence type="inferred from homology"/>
<keyword evidence="16" id="KW-0044">Antibiotic</keyword>
<evidence type="ECO:0000256" key="6">
    <source>
        <dbReference type="ARBA" id="ARBA00022448"/>
    </source>
</evidence>
<feature type="chain" id="PRO_5036401528" description="Ferric-chelate reductase 1" evidence="20">
    <location>
        <begin position="23"/>
        <end position="598"/>
    </location>
</feature>
<dbReference type="RefSeq" id="XP_022647509.1">
    <property type="nucleotide sequence ID" value="XM_022791774.1"/>
</dbReference>
<evidence type="ECO:0000313" key="25">
    <source>
        <dbReference type="Proteomes" id="UP000594260"/>
    </source>
</evidence>
<dbReference type="CDD" id="cd08760">
    <property type="entry name" value="Cyt_b561_FRRS1_like"/>
    <property type="match status" value="1"/>
</dbReference>
<dbReference type="GO" id="GO:0005576">
    <property type="term" value="C:extracellular region"/>
    <property type="evidence" value="ECO:0007669"/>
    <property type="project" value="UniProtKB-SubCell"/>
</dbReference>
<evidence type="ECO:0008006" key="26">
    <source>
        <dbReference type="Google" id="ProtNLM"/>
    </source>
</evidence>
<keyword evidence="18" id="KW-0325">Glycoprotein</keyword>
<dbReference type="FunCoup" id="A0A7M7J6H2">
    <property type="interactions" value="83"/>
</dbReference>
<feature type="transmembrane region" description="Helical" evidence="19">
    <location>
        <begin position="468"/>
        <end position="489"/>
    </location>
</feature>
<dbReference type="GeneID" id="111244546"/>
<dbReference type="CDD" id="cd08544">
    <property type="entry name" value="Reeler"/>
    <property type="match status" value="1"/>
</dbReference>
<evidence type="ECO:0000259" key="22">
    <source>
        <dbReference type="PROSITE" id="PS50939"/>
    </source>
</evidence>
<dbReference type="PANTHER" id="PTHR45828:SF9">
    <property type="entry name" value="CELL WALL INTEGRITY AND STRESS RESPONSE COMPONENT 4-LIKE-RELATED"/>
    <property type="match status" value="1"/>
</dbReference>
<keyword evidence="13" id="KW-0249">Electron transport</keyword>
<evidence type="ECO:0000259" key="23">
    <source>
        <dbReference type="PROSITE" id="PS51019"/>
    </source>
</evidence>
<dbReference type="PROSITE" id="PS50939">
    <property type="entry name" value="CYTOCHROME_B561"/>
    <property type="match status" value="1"/>
</dbReference>
<evidence type="ECO:0000256" key="1">
    <source>
        <dbReference type="ARBA" id="ARBA00001970"/>
    </source>
</evidence>
<dbReference type="InterPro" id="IPR042307">
    <property type="entry name" value="Reeler_sf"/>
</dbReference>
<dbReference type="Proteomes" id="UP000594260">
    <property type="component" value="Unplaced"/>
</dbReference>
<dbReference type="OMA" id="KVYWKAP"/>
<dbReference type="Gene3D" id="2.60.40.4060">
    <property type="entry name" value="Reeler domain"/>
    <property type="match status" value="1"/>
</dbReference>
<keyword evidence="25" id="KW-1185">Reference proteome</keyword>
<protein>
    <recommendedName>
        <fullName evidence="26">Ferric-chelate reductase 1</fullName>
    </recommendedName>
</protein>
<comment type="similarity">
    <text evidence="5">Belongs to the FRRS1 family.</text>
</comment>
<comment type="similarity">
    <text evidence="4">Belongs to the insect defense protein family.</text>
</comment>
<dbReference type="InterPro" id="IPR051237">
    <property type="entry name" value="Ferric-chelate_Red/DefProt"/>
</dbReference>
<keyword evidence="10 19" id="KW-0812">Transmembrane</keyword>
<organism evidence="24 25">
    <name type="scientific">Varroa destructor</name>
    <name type="common">Honeybee mite</name>
    <dbReference type="NCBI Taxonomy" id="109461"/>
    <lineage>
        <taxon>Eukaryota</taxon>
        <taxon>Metazoa</taxon>
        <taxon>Ecdysozoa</taxon>
        <taxon>Arthropoda</taxon>
        <taxon>Chelicerata</taxon>
        <taxon>Arachnida</taxon>
        <taxon>Acari</taxon>
        <taxon>Parasitiformes</taxon>
        <taxon>Mesostigmata</taxon>
        <taxon>Gamasina</taxon>
        <taxon>Dermanyssoidea</taxon>
        <taxon>Varroidae</taxon>
        <taxon>Varroa</taxon>
    </lineage>
</organism>
<evidence type="ECO:0000256" key="7">
    <source>
        <dbReference type="ARBA" id="ARBA00022525"/>
    </source>
</evidence>
<dbReference type="PANTHER" id="PTHR45828">
    <property type="entry name" value="CYTOCHROME B561/FERRIC REDUCTASE TRANSMEMBRANE"/>
    <property type="match status" value="1"/>
</dbReference>
<feature type="domain" description="Reelin" evidence="23">
    <location>
        <begin position="9"/>
        <end position="173"/>
    </location>
</feature>
<evidence type="ECO:0000256" key="14">
    <source>
        <dbReference type="ARBA" id="ARBA00022989"/>
    </source>
</evidence>
<evidence type="ECO:0000256" key="11">
    <source>
        <dbReference type="ARBA" id="ARBA00022729"/>
    </source>
</evidence>
<feature type="signal peptide" evidence="20">
    <location>
        <begin position="1"/>
        <end position="22"/>
    </location>
</feature>
<dbReference type="GO" id="GO:0042742">
    <property type="term" value="P:defense response to bacterium"/>
    <property type="evidence" value="ECO:0007669"/>
    <property type="project" value="UniProtKB-KW"/>
</dbReference>
<feature type="transmembrane region" description="Helical" evidence="19">
    <location>
        <begin position="501"/>
        <end position="520"/>
    </location>
</feature>
<comment type="subcellular location">
    <subcellularLocation>
        <location evidence="2">Membrane</location>
        <topology evidence="2">Multi-pass membrane protein</topology>
    </subcellularLocation>
    <subcellularLocation>
        <location evidence="3">Secreted</location>
    </subcellularLocation>
</comment>
<feature type="domain" description="DOMON" evidence="21">
    <location>
        <begin position="201"/>
        <end position="320"/>
    </location>
</feature>
<dbReference type="GO" id="GO:0045087">
    <property type="term" value="P:innate immune response"/>
    <property type="evidence" value="ECO:0007669"/>
    <property type="project" value="UniProtKB-KW"/>
</dbReference>
<evidence type="ECO:0000256" key="8">
    <source>
        <dbReference type="ARBA" id="ARBA00022529"/>
    </source>
</evidence>
<keyword evidence="11 20" id="KW-0732">Signal</keyword>
<evidence type="ECO:0000256" key="17">
    <source>
        <dbReference type="ARBA" id="ARBA00023136"/>
    </source>
</evidence>
<keyword evidence="9" id="KW-0399">Innate immunity</keyword>
<dbReference type="SMART" id="SM00665">
    <property type="entry name" value="B561"/>
    <property type="match status" value="1"/>
</dbReference>
<evidence type="ECO:0000256" key="4">
    <source>
        <dbReference type="ARBA" id="ARBA00008501"/>
    </source>
</evidence>
<evidence type="ECO:0000256" key="10">
    <source>
        <dbReference type="ARBA" id="ARBA00022692"/>
    </source>
</evidence>
<dbReference type="InterPro" id="IPR002861">
    <property type="entry name" value="Reeler_dom"/>
</dbReference>
<reference evidence="24" key="1">
    <citation type="submission" date="2021-01" db="UniProtKB">
        <authorList>
            <consortium name="EnsemblMetazoa"/>
        </authorList>
    </citation>
    <scope>IDENTIFICATION</scope>
</reference>
<dbReference type="Gene3D" id="1.20.120.1770">
    <property type="match status" value="1"/>
</dbReference>
<keyword evidence="8" id="KW-0929">Antimicrobial</keyword>
<dbReference type="OrthoDB" id="6492213at2759"/>
<dbReference type="CDD" id="cd09628">
    <property type="entry name" value="DOMON_SDR_2_like"/>
    <property type="match status" value="1"/>
</dbReference>
<feature type="transmembrane region" description="Helical" evidence="19">
    <location>
        <begin position="404"/>
        <end position="424"/>
    </location>
</feature>
<evidence type="ECO:0000256" key="9">
    <source>
        <dbReference type="ARBA" id="ARBA00022588"/>
    </source>
</evidence>
<dbReference type="RefSeq" id="XP_022647508.1">
    <property type="nucleotide sequence ID" value="XM_022791773.1"/>
</dbReference>
<comment type="cofactor">
    <cofactor evidence="1">
        <name>heme b</name>
        <dbReference type="ChEBI" id="CHEBI:60344"/>
    </cofactor>
</comment>
<dbReference type="EnsemblMetazoa" id="XM_022791773">
    <property type="protein sequence ID" value="XP_022647508"/>
    <property type="gene ID" value="LOC111244546"/>
</dbReference>
<keyword evidence="12" id="KW-0391">Immunity</keyword>
<feature type="transmembrane region" description="Helical" evidence="19">
    <location>
        <begin position="362"/>
        <end position="383"/>
    </location>
</feature>
<keyword evidence="14 19" id="KW-1133">Transmembrane helix</keyword>